<evidence type="ECO:0000313" key="4">
    <source>
        <dbReference type="EMBL" id="KJP85450.1"/>
    </source>
</evidence>
<feature type="region of interest" description="Disordered" evidence="2">
    <location>
        <begin position="473"/>
        <end position="553"/>
    </location>
</feature>
<dbReference type="GO" id="GO:0035658">
    <property type="term" value="C:Mon1-Ccz1 complex"/>
    <property type="evidence" value="ECO:0007669"/>
    <property type="project" value="InterPro"/>
</dbReference>
<dbReference type="Proteomes" id="UP000054561">
    <property type="component" value="Unassembled WGS sequence"/>
</dbReference>
<feature type="domain" description="CCZ1/INTU/HSP4 first Longin" evidence="3">
    <location>
        <begin position="21"/>
        <end position="126"/>
    </location>
</feature>
<feature type="compositionally biased region" description="Basic and acidic residues" evidence="2">
    <location>
        <begin position="528"/>
        <end position="546"/>
    </location>
</feature>
<sequence length="652" mass="74577">MEKTKIEALFIYDEDVKKADKSVTDEELQAEKVIYYYPHETDEQVKVTHTSTMEGVSAFLSQFSKSHMDHIITKENLIVINKWYKRIFVTVVVKNIYKNEKMELLMCKLLHSVLNNFISTFTLLHGHVRTFLKYKKNKTTGNMNRKTSLQTLLDDYVFTYVNTINNECVSIHNGLQSFHFFPVEKHTYITVQNLISSLILGQKQIKHGCLLYEGHLVYSSLEMSDTKMIYNYLVSYGGTVNNFKLNHHPFRKIASSAAINANGGLSSFARCNTIEEKNAFLLGIKKSSIYMPVVSLGTEKKYKLMAFVYKGILLVLLIKGSTIKDEDYDILIDIQNKCTNENSSSIYSLSKLNEILSVQFKKYLNQDDPVKYLYYNHSSNSLKYSINNKKINNEELFLVADFHFLFVDSEVKQNKIKWNKKESSMEKEKGHLSKALFNFENQCINKDASKNGLPPEGESNKLTEQCSLAKETVTGENKTDSSAQHCGYREQDGKGGNTSDVDNEQVKTSLMEDPQVNDEHTLNSAHLTSERKGETKDPPVENDTVKKCQPTASETETEKVLTAAGANAGGEKKTKLKLVYNEELRKKLFEDTSDDVKIEKIFYKEASGPWVFAKKTMQRELFIFPDDSKISLSKAQHDVRHLMDLNFANIYV</sequence>
<feature type="compositionally biased region" description="Polar residues" evidence="2">
    <location>
        <begin position="474"/>
        <end position="484"/>
    </location>
</feature>
<dbReference type="InterPro" id="IPR013176">
    <property type="entry name" value="Ccz1"/>
</dbReference>
<protein>
    <recommendedName>
        <fullName evidence="3">CCZ1/INTU/HSP4 first Longin domain-containing protein</fullName>
    </recommendedName>
</protein>
<dbReference type="EMBL" id="KQ001725">
    <property type="protein sequence ID" value="KJP85450.1"/>
    <property type="molecule type" value="Genomic_DNA"/>
</dbReference>
<name>A0A0D9QEF9_PLAFR</name>
<dbReference type="PANTHER" id="PTHR13056:SF0">
    <property type="entry name" value="VACUOLAR FUSION PROTEIN CCZ1 HOMOLOG-RELATED"/>
    <property type="match status" value="1"/>
</dbReference>
<keyword evidence="5" id="KW-1185">Reference proteome</keyword>
<comment type="similarity">
    <text evidence="1">Belongs to the CCZ1 family.</text>
</comment>
<dbReference type="VEuPathDB" id="PlasmoDB:AK88_04923"/>
<dbReference type="Pfam" id="PF19031">
    <property type="entry name" value="Intu_longin_1"/>
    <property type="match status" value="1"/>
</dbReference>
<dbReference type="AlphaFoldDB" id="A0A0D9QEF9"/>
<evidence type="ECO:0000259" key="3">
    <source>
        <dbReference type="Pfam" id="PF19031"/>
    </source>
</evidence>
<accession>A0A0D9QEF9</accession>
<dbReference type="PANTHER" id="PTHR13056">
    <property type="entry name" value="VACUOLAR FUSION PROTEIN CCZ1 HOMOLOG-RELATED"/>
    <property type="match status" value="1"/>
</dbReference>
<evidence type="ECO:0000256" key="1">
    <source>
        <dbReference type="ARBA" id="ARBA00005352"/>
    </source>
</evidence>
<dbReference type="RefSeq" id="XP_012337950.1">
    <property type="nucleotide sequence ID" value="XM_012482527.1"/>
</dbReference>
<dbReference type="OrthoDB" id="240546at2759"/>
<evidence type="ECO:0000313" key="5">
    <source>
        <dbReference type="Proteomes" id="UP000054561"/>
    </source>
</evidence>
<proteinExistence type="inferred from homology"/>
<dbReference type="OMA" id="GPWIFAK"/>
<dbReference type="InterPro" id="IPR043987">
    <property type="entry name" value="CCZ1/INTU/HSP4_longin_1"/>
</dbReference>
<organism evidence="4 5">
    <name type="scientific">Plasmodium fragile</name>
    <dbReference type="NCBI Taxonomy" id="5857"/>
    <lineage>
        <taxon>Eukaryota</taxon>
        <taxon>Sar</taxon>
        <taxon>Alveolata</taxon>
        <taxon>Apicomplexa</taxon>
        <taxon>Aconoidasida</taxon>
        <taxon>Haemosporida</taxon>
        <taxon>Plasmodiidae</taxon>
        <taxon>Plasmodium</taxon>
        <taxon>Plasmodium (Plasmodium)</taxon>
    </lineage>
</organism>
<dbReference type="GO" id="GO:0016192">
    <property type="term" value="P:vesicle-mediated transport"/>
    <property type="evidence" value="ECO:0007669"/>
    <property type="project" value="InterPro"/>
</dbReference>
<dbReference type="GeneID" id="24270237"/>
<gene>
    <name evidence="4" type="ORF">AK88_04923</name>
</gene>
<reference evidence="4 5" key="1">
    <citation type="submission" date="2014-03" db="EMBL/GenBank/DDBJ databases">
        <title>The Genome Sequence of Plasmodium fragile nilgiri.</title>
        <authorList>
            <consortium name="The Broad Institute Genomics Platform"/>
            <consortium name="The Broad Institute Genome Sequencing Center for Infectious Disease"/>
            <person name="Neafsey D."/>
            <person name="Duraisingh M."/>
            <person name="Young S.K."/>
            <person name="Zeng Q."/>
            <person name="Gargeya S."/>
            <person name="Abouelleil A."/>
            <person name="Alvarado L."/>
            <person name="Chapman S.B."/>
            <person name="Gainer-Dewar J."/>
            <person name="Goldberg J."/>
            <person name="Griggs A."/>
            <person name="Gujja S."/>
            <person name="Hansen M."/>
            <person name="Howarth C."/>
            <person name="Imamovic A."/>
            <person name="Larimer J."/>
            <person name="Pearson M."/>
            <person name="Poon T.W."/>
            <person name="Priest M."/>
            <person name="Roberts A."/>
            <person name="Saif S."/>
            <person name="Shea T."/>
            <person name="Sykes S."/>
            <person name="Wortman J."/>
            <person name="Nusbaum C."/>
            <person name="Birren B."/>
        </authorList>
    </citation>
    <scope>NUCLEOTIDE SEQUENCE [LARGE SCALE GENOMIC DNA]</scope>
    <source>
        <strain evidence="5">nilgiri</strain>
    </source>
</reference>
<evidence type="ECO:0000256" key="2">
    <source>
        <dbReference type="SAM" id="MobiDB-lite"/>
    </source>
</evidence>